<organism evidence="2 3">
    <name type="scientific">Dacryopinax primogenitus (strain DJM 731)</name>
    <name type="common">Brown rot fungus</name>
    <dbReference type="NCBI Taxonomy" id="1858805"/>
    <lineage>
        <taxon>Eukaryota</taxon>
        <taxon>Fungi</taxon>
        <taxon>Dikarya</taxon>
        <taxon>Basidiomycota</taxon>
        <taxon>Agaricomycotina</taxon>
        <taxon>Dacrymycetes</taxon>
        <taxon>Dacrymycetales</taxon>
        <taxon>Dacrymycetaceae</taxon>
        <taxon>Dacryopinax</taxon>
    </lineage>
</organism>
<name>M5FSQ2_DACPD</name>
<proteinExistence type="predicted"/>
<reference evidence="2 3" key="1">
    <citation type="journal article" date="2012" name="Science">
        <title>The Paleozoic origin of enzymatic lignin decomposition reconstructed from 31 fungal genomes.</title>
        <authorList>
            <person name="Floudas D."/>
            <person name="Binder M."/>
            <person name="Riley R."/>
            <person name="Barry K."/>
            <person name="Blanchette R.A."/>
            <person name="Henrissat B."/>
            <person name="Martinez A.T."/>
            <person name="Otillar R."/>
            <person name="Spatafora J.W."/>
            <person name="Yadav J.S."/>
            <person name="Aerts A."/>
            <person name="Benoit I."/>
            <person name="Boyd A."/>
            <person name="Carlson A."/>
            <person name="Copeland A."/>
            <person name="Coutinho P.M."/>
            <person name="de Vries R.P."/>
            <person name="Ferreira P."/>
            <person name="Findley K."/>
            <person name="Foster B."/>
            <person name="Gaskell J."/>
            <person name="Glotzer D."/>
            <person name="Gorecki P."/>
            <person name="Heitman J."/>
            <person name="Hesse C."/>
            <person name="Hori C."/>
            <person name="Igarashi K."/>
            <person name="Jurgens J.A."/>
            <person name="Kallen N."/>
            <person name="Kersten P."/>
            <person name="Kohler A."/>
            <person name="Kuees U."/>
            <person name="Kumar T.K.A."/>
            <person name="Kuo A."/>
            <person name="LaButti K."/>
            <person name="Larrondo L.F."/>
            <person name="Lindquist E."/>
            <person name="Ling A."/>
            <person name="Lombard V."/>
            <person name="Lucas S."/>
            <person name="Lundell T."/>
            <person name="Martin R."/>
            <person name="McLaughlin D.J."/>
            <person name="Morgenstern I."/>
            <person name="Morin E."/>
            <person name="Murat C."/>
            <person name="Nagy L.G."/>
            <person name="Nolan M."/>
            <person name="Ohm R.A."/>
            <person name="Patyshakuliyeva A."/>
            <person name="Rokas A."/>
            <person name="Ruiz-Duenas F.J."/>
            <person name="Sabat G."/>
            <person name="Salamov A."/>
            <person name="Samejima M."/>
            <person name="Schmutz J."/>
            <person name="Slot J.C."/>
            <person name="St John F."/>
            <person name="Stenlid J."/>
            <person name="Sun H."/>
            <person name="Sun S."/>
            <person name="Syed K."/>
            <person name="Tsang A."/>
            <person name="Wiebenga A."/>
            <person name="Young D."/>
            <person name="Pisabarro A."/>
            <person name="Eastwood D.C."/>
            <person name="Martin F."/>
            <person name="Cullen D."/>
            <person name="Grigoriev I.V."/>
            <person name="Hibbett D.S."/>
        </authorList>
    </citation>
    <scope>NUCLEOTIDE SEQUENCE [LARGE SCALE GENOMIC DNA]</scope>
    <source>
        <strain evidence="2 3">DJM-731 SS1</strain>
    </source>
</reference>
<accession>M5FSQ2</accession>
<gene>
    <name evidence="2" type="ORF">DACRYDRAFT_108582</name>
</gene>
<evidence type="ECO:0000313" key="3">
    <source>
        <dbReference type="Proteomes" id="UP000030653"/>
    </source>
</evidence>
<sequence length="414" mass="45177">MKDEQSGQNMRPSDGKRHLEENDVSDEPTRKVPKTTVKPSTWFHSSFNTSKPTVPTNPSIVQHAPRSAQWISPAFSRATTQAGGSFPSISRGMPVPSVVHADGSSTPVHRSLHNASQMSRNLALPPSTPTRGPATRRPGPPAFSVPGKQTKPEERIHHALSHVKPPRPPPTSTPSQSPVTAKFRVAGSQQKPPLRPRFDLTGISSDGSEEYTVDERDRGLFISPQKSRARNKGGLADRAEMIIARQATSNKLWSISEEAAALVPDFKVQITTILSLLPGRILTRCRMLTSGMAFDGSGLLEGIVLFGAENKELKEGMSIGIWKPWGELPMKPLEPSVSTLETAVAPIPDPPAEDVLFQAEQPNEVLVEEDSHMSKVDDDDIRDSADPVSSINEQQPTTIPDPHVLLVTRYRILN</sequence>
<dbReference type="OrthoDB" id="10621255at2759"/>
<dbReference type="HOGENOM" id="CLU_663963_0_0_1"/>
<keyword evidence="3" id="KW-1185">Reference proteome</keyword>
<feature type="region of interest" description="Disordered" evidence="1">
    <location>
        <begin position="1"/>
        <end position="65"/>
    </location>
</feature>
<feature type="compositionally biased region" description="Polar residues" evidence="1">
    <location>
        <begin position="37"/>
        <end position="60"/>
    </location>
</feature>
<feature type="region of interest" description="Disordered" evidence="1">
    <location>
        <begin position="79"/>
        <end position="206"/>
    </location>
</feature>
<dbReference type="AlphaFoldDB" id="M5FSQ2"/>
<evidence type="ECO:0000313" key="2">
    <source>
        <dbReference type="EMBL" id="EJU00516.1"/>
    </source>
</evidence>
<dbReference type="Proteomes" id="UP000030653">
    <property type="component" value="Unassembled WGS sequence"/>
</dbReference>
<evidence type="ECO:0000256" key="1">
    <source>
        <dbReference type="SAM" id="MobiDB-lite"/>
    </source>
</evidence>
<dbReference type="GeneID" id="63683748"/>
<dbReference type="RefSeq" id="XP_040627413.1">
    <property type="nucleotide sequence ID" value="XM_040768686.1"/>
</dbReference>
<feature type="compositionally biased region" description="Polar residues" evidence="1">
    <location>
        <begin position="103"/>
        <end position="120"/>
    </location>
</feature>
<protein>
    <submittedName>
        <fullName evidence="2">Uncharacterized protein</fullName>
    </submittedName>
</protein>
<dbReference type="EMBL" id="JH795866">
    <property type="protein sequence ID" value="EJU00516.1"/>
    <property type="molecule type" value="Genomic_DNA"/>
</dbReference>
<feature type="compositionally biased region" description="Polar residues" evidence="1">
    <location>
        <begin position="1"/>
        <end position="11"/>
    </location>
</feature>